<evidence type="ECO:0000313" key="1">
    <source>
        <dbReference type="EMBL" id="CDW90616.1"/>
    </source>
</evidence>
<dbReference type="OrthoDB" id="25503at2759"/>
<name>A0A078B8R4_STYLE</name>
<evidence type="ECO:0000313" key="2">
    <source>
        <dbReference type="Proteomes" id="UP000039865"/>
    </source>
</evidence>
<dbReference type="AlphaFoldDB" id="A0A078B8R4"/>
<reference evidence="1 2" key="1">
    <citation type="submission" date="2014-06" db="EMBL/GenBank/DDBJ databases">
        <authorList>
            <person name="Swart Estienne"/>
        </authorList>
    </citation>
    <scope>NUCLEOTIDE SEQUENCE [LARGE SCALE GENOMIC DNA]</scope>
    <source>
        <strain evidence="1 2">130c</strain>
    </source>
</reference>
<protein>
    <submittedName>
        <fullName evidence="1">Uncharacterized protein</fullName>
    </submittedName>
</protein>
<sequence length="476" mass="55796">MQSHTLIRDEQVKRMIDLENNTISFKKSSPPISNSISVQFTHFFESSSLNPEPISYFEISFSRAGNKRNQFYVGLSTEELHFNKYCGESAECNTQNFDDIFYKQSSRDDQIRVNFGAERFDYDIQNKLKDYYRDAFNIITNEKKVSTIDIKSLVHDYLINEGCINTLEAIDLQDEKLSIIKEKDQENMDLIDNQVDSGQMMLQLPKIGRQMRLNSMKEFTLSNNNNNNADQSMTMLGLEQQSSVAPIRNNRFLSMVNEIEEDNTTVFANDFRSRLESMAEPAHEQQQSQIRSNRQLEVKYYNYDLPLRKYPIISCSLHSIEFIKRLKDKQYQECLDYFQQNLSKYQYDYNIVSEDQNGRPELCNYFLFEDLSKSDYKPYVLGVSHNKQIADYVNQAIVTFEHSQKCAPPQPNKREAKHQSKLKRLISHTAMLIECVSDRNRYKIKLPSSQDQNKQCERHIGLKVPHHYLADSEVNM</sequence>
<dbReference type="EMBL" id="CCKQ01018639">
    <property type="protein sequence ID" value="CDW90616.1"/>
    <property type="molecule type" value="Genomic_DNA"/>
</dbReference>
<accession>A0A078B8R4</accession>
<organism evidence="1 2">
    <name type="scientific">Stylonychia lemnae</name>
    <name type="common">Ciliate</name>
    <dbReference type="NCBI Taxonomy" id="5949"/>
    <lineage>
        <taxon>Eukaryota</taxon>
        <taxon>Sar</taxon>
        <taxon>Alveolata</taxon>
        <taxon>Ciliophora</taxon>
        <taxon>Intramacronucleata</taxon>
        <taxon>Spirotrichea</taxon>
        <taxon>Stichotrichia</taxon>
        <taxon>Sporadotrichida</taxon>
        <taxon>Oxytrichidae</taxon>
        <taxon>Stylonychinae</taxon>
        <taxon>Stylonychia</taxon>
    </lineage>
</organism>
<proteinExistence type="predicted"/>
<gene>
    <name evidence="1" type="primary">Contig2507.g2696</name>
    <name evidence="1" type="ORF">STYLEM_19761</name>
</gene>
<keyword evidence="2" id="KW-1185">Reference proteome</keyword>
<dbReference type="InParanoid" id="A0A078B8R4"/>
<dbReference type="Proteomes" id="UP000039865">
    <property type="component" value="Unassembled WGS sequence"/>
</dbReference>